<keyword evidence="1" id="KW-0472">Membrane</keyword>
<evidence type="ECO:0000256" key="1">
    <source>
        <dbReference type="SAM" id="Phobius"/>
    </source>
</evidence>
<sequence length="127" mass="14720">MDWTWKGIYDIVTTLLLACVPTVLVLIYFFIAYIPPAYIFLVTAILTILSQHASNQRVKDSVEIVKKWIRWDYITTILLAVWPIVVLYQPELMSYVPAFLVVFVTGIFTITSQWVANKREETSQTFP</sequence>
<feature type="transmembrane region" description="Helical" evidence="1">
    <location>
        <begin position="37"/>
        <end position="53"/>
    </location>
</feature>
<gene>
    <name evidence="2" type="ORF">ISP06_03630</name>
</gene>
<keyword evidence="1" id="KW-0812">Transmembrane</keyword>
<dbReference type="EMBL" id="JADIIL010000014">
    <property type="protein sequence ID" value="MBF4474549.1"/>
    <property type="molecule type" value="Genomic_DNA"/>
</dbReference>
<keyword evidence="1" id="KW-1133">Transmembrane helix</keyword>
<dbReference type="AlphaFoldDB" id="A0A843AIC3"/>
<dbReference type="RefSeq" id="WP_276698572.1">
    <property type="nucleotide sequence ID" value="NZ_JADIIL010000014.1"/>
</dbReference>
<organism evidence="2 3">
    <name type="scientific">Methanobacterium formicicum</name>
    <dbReference type="NCBI Taxonomy" id="2162"/>
    <lineage>
        <taxon>Archaea</taxon>
        <taxon>Methanobacteriati</taxon>
        <taxon>Methanobacteriota</taxon>
        <taxon>Methanomada group</taxon>
        <taxon>Methanobacteria</taxon>
        <taxon>Methanobacteriales</taxon>
        <taxon>Methanobacteriaceae</taxon>
        <taxon>Methanobacterium</taxon>
    </lineage>
</organism>
<dbReference type="Proteomes" id="UP000606900">
    <property type="component" value="Unassembled WGS sequence"/>
</dbReference>
<proteinExistence type="predicted"/>
<reference evidence="2" key="1">
    <citation type="submission" date="2020-10" db="EMBL/GenBank/DDBJ databases">
        <title>Dehalococcoides mccartyi of a TCE/Cr reducing biochatode.</title>
        <authorList>
            <person name="Matturro B."/>
        </authorList>
    </citation>
    <scope>NUCLEOTIDE SEQUENCE</scope>
    <source>
        <strain evidence="2">Bin2</strain>
    </source>
</reference>
<evidence type="ECO:0000313" key="3">
    <source>
        <dbReference type="Proteomes" id="UP000606900"/>
    </source>
</evidence>
<protein>
    <submittedName>
        <fullName evidence="2">Uncharacterized protein</fullName>
    </submittedName>
</protein>
<evidence type="ECO:0000313" key="2">
    <source>
        <dbReference type="EMBL" id="MBF4474549.1"/>
    </source>
</evidence>
<feature type="transmembrane region" description="Helical" evidence="1">
    <location>
        <begin position="7"/>
        <end position="31"/>
    </location>
</feature>
<accession>A0A843AIC3</accession>
<name>A0A843AIC3_METFO</name>
<feature type="transmembrane region" description="Helical" evidence="1">
    <location>
        <begin position="95"/>
        <end position="116"/>
    </location>
</feature>
<feature type="transmembrane region" description="Helical" evidence="1">
    <location>
        <begin position="73"/>
        <end position="89"/>
    </location>
</feature>
<comment type="caution">
    <text evidence="2">The sequence shown here is derived from an EMBL/GenBank/DDBJ whole genome shotgun (WGS) entry which is preliminary data.</text>
</comment>